<sequence length="277" mass="31709">MSLLAKQAEGAHQHFAEACSNIQKSHQLKQQASDLEEAVSFLEEHLATLESDSENAAIYARMIQEHLKEKEKIEREVEALSGKTSFKVEQGPLVRQLDDSLKSMKVCRQVYHGKSFVGNHVHLCLKKENIEKLMTDLCNRTNQLCPQLLGDVTLLTKKYKLLLRLFGACHRDFNKASQFTDDDIKALELSIQSYMAYFRENFPDETVTPKMHLLEHHTVPYIKKWKVGLGFHGEQGGESMHSRINVIQRDVRGLKDELAVLESVMKTHWIQTRPGAQ</sequence>
<keyword evidence="3" id="KW-1185">Reference proteome</keyword>
<dbReference type="PANTHER" id="PTHR31424">
    <property type="entry name" value="PROTEIN CBG23806"/>
    <property type="match status" value="1"/>
</dbReference>
<dbReference type="AlphaFoldDB" id="A0A9Q1CE08"/>
<organism evidence="2 3">
    <name type="scientific">Holothuria leucospilota</name>
    <name type="common">Black long sea cucumber</name>
    <name type="synonym">Mertensiothuria leucospilota</name>
    <dbReference type="NCBI Taxonomy" id="206669"/>
    <lineage>
        <taxon>Eukaryota</taxon>
        <taxon>Metazoa</taxon>
        <taxon>Echinodermata</taxon>
        <taxon>Eleutherozoa</taxon>
        <taxon>Echinozoa</taxon>
        <taxon>Holothuroidea</taxon>
        <taxon>Aspidochirotacea</taxon>
        <taxon>Aspidochirotida</taxon>
        <taxon>Holothuriidae</taxon>
        <taxon>Holothuria</taxon>
    </lineage>
</organism>
<gene>
    <name evidence="2" type="ORF">HOLleu_10740</name>
</gene>
<comment type="caution">
    <text evidence="2">The sequence shown here is derived from an EMBL/GenBank/DDBJ whole genome shotgun (WGS) entry which is preliminary data.</text>
</comment>
<dbReference type="Proteomes" id="UP001152320">
    <property type="component" value="Chromosome 4"/>
</dbReference>
<proteinExistence type="predicted"/>
<reference evidence="2" key="1">
    <citation type="submission" date="2021-10" db="EMBL/GenBank/DDBJ databases">
        <title>Tropical sea cucumber genome reveals ecological adaptation and Cuvierian tubules defense mechanism.</title>
        <authorList>
            <person name="Chen T."/>
        </authorList>
    </citation>
    <scope>NUCLEOTIDE SEQUENCE</scope>
    <source>
        <strain evidence="2">Nanhai2018</strain>
        <tissue evidence="2">Muscle</tissue>
    </source>
</reference>
<protein>
    <submittedName>
        <fullName evidence="2">Uncharacterized protein</fullName>
    </submittedName>
</protein>
<evidence type="ECO:0000256" key="1">
    <source>
        <dbReference type="SAM" id="Coils"/>
    </source>
</evidence>
<dbReference type="OrthoDB" id="10032694at2759"/>
<feature type="coiled-coil region" evidence="1">
    <location>
        <begin position="25"/>
        <end position="83"/>
    </location>
</feature>
<accession>A0A9Q1CE08</accession>
<evidence type="ECO:0000313" key="2">
    <source>
        <dbReference type="EMBL" id="KAJ8043577.1"/>
    </source>
</evidence>
<dbReference type="PANTHER" id="PTHR31424:SF3">
    <property type="entry name" value="RING-TYPE DOMAIN-CONTAINING PROTEIN"/>
    <property type="match status" value="1"/>
</dbReference>
<name>A0A9Q1CE08_HOLLE</name>
<keyword evidence="1" id="KW-0175">Coiled coil</keyword>
<evidence type="ECO:0000313" key="3">
    <source>
        <dbReference type="Proteomes" id="UP001152320"/>
    </source>
</evidence>
<dbReference type="EMBL" id="JAIZAY010000004">
    <property type="protein sequence ID" value="KAJ8043577.1"/>
    <property type="molecule type" value="Genomic_DNA"/>
</dbReference>